<dbReference type="EMBL" id="FOLM01000019">
    <property type="protein sequence ID" value="SFD55879.1"/>
    <property type="molecule type" value="Genomic_DNA"/>
</dbReference>
<dbReference type="RefSeq" id="WP_175541561.1">
    <property type="nucleotide sequence ID" value="NZ_FOLM01000019.1"/>
</dbReference>
<proteinExistence type="predicted"/>
<evidence type="ECO:0000313" key="3">
    <source>
        <dbReference type="Proteomes" id="UP000199207"/>
    </source>
</evidence>
<organism evidence="2 3">
    <name type="scientific">Streptomyces aidingensis</name>
    <dbReference type="NCBI Taxonomy" id="910347"/>
    <lineage>
        <taxon>Bacteria</taxon>
        <taxon>Bacillati</taxon>
        <taxon>Actinomycetota</taxon>
        <taxon>Actinomycetes</taxon>
        <taxon>Kitasatosporales</taxon>
        <taxon>Streptomycetaceae</taxon>
        <taxon>Streptomyces</taxon>
    </lineage>
</organism>
<dbReference type="NCBIfam" id="NF041721">
    <property type="entry name" value="phane_AmcA_1"/>
    <property type="match status" value="1"/>
</dbReference>
<protein>
    <submittedName>
        <fullName evidence="2">Uncharacterized protein</fullName>
    </submittedName>
</protein>
<evidence type="ECO:0000256" key="1">
    <source>
        <dbReference type="SAM" id="MobiDB-lite"/>
    </source>
</evidence>
<accession>A0A1I1TBB3</accession>
<sequence>MTLLELLAIADTPAITHITGHGRPELTMNKFNNQPTWDNAGGGAFDNRPTWDNWNKKK</sequence>
<name>A0A1I1TBB3_9ACTN</name>
<dbReference type="AlphaFoldDB" id="A0A1I1TBB3"/>
<dbReference type="STRING" id="910347.SAMN05421773_11926"/>
<keyword evidence="3" id="KW-1185">Reference proteome</keyword>
<dbReference type="Proteomes" id="UP000199207">
    <property type="component" value="Unassembled WGS sequence"/>
</dbReference>
<reference evidence="2 3" key="1">
    <citation type="submission" date="2016-10" db="EMBL/GenBank/DDBJ databases">
        <authorList>
            <person name="de Groot N.N."/>
        </authorList>
    </citation>
    <scope>NUCLEOTIDE SEQUENCE [LARGE SCALE GENOMIC DNA]</scope>
    <source>
        <strain evidence="2 3">CGMCC 4.5739</strain>
    </source>
</reference>
<feature type="region of interest" description="Disordered" evidence="1">
    <location>
        <begin position="37"/>
        <end position="58"/>
    </location>
</feature>
<gene>
    <name evidence="2" type="ORF">SAMN05421773_11926</name>
</gene>
<evidence type="ECO:0000313" key="2">
    <source>
        <dbReference type="EMBL" id="SFD55879.1"/>
    </source>
</evidence>